<dbReference type="RefSeq" id="WP_278339448.1">
    <property type="nucleotide sequence ID" value="NZ_MNQH01000033.1"/>
</dbReference>
<dbReference type="EMBL" id="MNQH01000033">
    <property type="protein sequence ID" value="OKY93673.1"/>
    <property type="molecule type" value="Genomic_DNA"/>
</dbReference>
<evidence type="ECO:0000313" key="3">
    <source>
        <dbReference type="Proteomes" id="UP000187417"/>
    </source>
</evidence>
<keyword evidence="1" id="KW-0732">Signal</keyword>
<feature type="signal peptide" evidence="1">
    <location>
        <begin position="1"/>
        <end position="19"/>
    </location>
</feature>
<name>A0A1Q6F420_9BACT</name>
<evidence type="ECO:0000313" key="2">
    <source>
        <dbReference type="EMBL" id="OKY93673.1"/>
    </source>
</evidence>
<protein>
    <submittedName>
        <fullName evidence="2">Uncharacterized protein</fullName>
    </submittedName>
</protein>
<dbReference type="AlphaFoldDB" id="A0A1Q6F420"/>
<proteinExistence type="predicted"/>
<comment type="caution">
    <text evidence="2">The sequence shown here is derived from an EMBL/GenBank/DDBJ whole genome shotgun (WGS) entry which is preliminary data.</text>
</comment>
<organism evidence="2 3">
    <name type="scientific">Alistipes putredinis</name>
    <dbReference type="NCBI Taxonomy" id="28117"/>
    <lineage>
        <taxon>Bacteria</taxon>
        <taxon>Pseudomonadati</taxon>
        <taxon>Bacteroidota</taxon>
        <taxon>Bacteroidia</taxon>
        <taxon>Bacteroidales</taxon>
        <taxon>Rikenellaceae</taxon>
        <taxon>Alistipes</taxon>
    </lineage>
</organism>
<feature type="chain" id="PRO_5012976777" evidence="1">
    <location>
        <begin position="20"/>
        <end position="237"/>
    </location>
</feature>
<dbReference type="STRING" id="28117.BHV66_08480"/>
<gene>
    <name evidence="2" type="ORF">BHV66_08480</name>
</gene>
<accession>A0A1Q6F420</accession>
<dbReference type="Proteomes" id="UP000187417">
    <property type="component" value="Unassembled WGS sequence"/>
</dbReference>
<reference evidence="2 3" key="1">
    <citation type="journal article" date="2016" name="Nat. Biotechnol.">
        <title>Measurement of bacterial replication rates in microbial communities.</title>
        <authorList>
            <person name="Brown C.T."/>
            <person name="Olm M.R."/>
            <person name="Thomas B.C."/>
            <person name="Banfield J.F."/>
        </authorList>
    </citation>
    <scope>NUCLEOTIDE SEQUENCE [LARGE SCALE GENOMIC DNA]</scope>
    <source>
        <strain evidence="2">CAG:67_53_122</strain>
    </source>
</reference>
<evidence type="ECO:0000256" key="1">
    <source>
        <dbReference type="SAM" id="SignalP"/>
    </source>
</evidence>
<sequence length="237" mass="27862">MRKIILSCLLLGISLTTYAQTSLFDLWQEASEHVNIYTYGLKPVKKEPCFRPDWKQKRGTKLEISSPTIGLLKKMLEDIESEGFQFNPQNDTLLFHVYFCSWWAPCDLVVKTSAGISHYYQPPKEESFKIDSVMLAEDFFINSILYYGDNSAFTDFFRRYVILLPDSDGRYTLVFRIILKDGKIMTPSEVWKIADVYMWEGNYLTEEDIIFLKKLSHYYNKSDLNRLENFSRTILLQ</sequence>